<protein>
    <recommendedName>
        <fullName evidence="4">ABC-2 family transporter</fullName>
    </recommendedName>
</protein>
<keyword evidence="1" id="KW-0472">Membrane</keyword>
<organism evidence="2 3">
    <name type="scientific">Keratinibaculum paraultunense</name>
    <dbReference type="NCBI Taxonomy" id="1278232"/>
    <lineage>
        <taxon>Bacteria</taxon>
        <taxon>Bacillati</taxon>
        <taxon>Bacillota</taxon>
        <taxon>Tissierellia</taxon>
        <taxon>Tissierellales</taxon>
        <taxon>Tepidimicrobiaceae</taxon>
        <taxon>Keratinibaculum</taxon>
    </lineage>
</organism>
<feature type="transmembrane region" description="Helical" evidence="1">
    <location>
        <begin position="203"/>
        <end position="226"/>
    </location>
</feature>
<evidence type="ECO:0000313" key="2">
    <source>
        <dbReference type="EMBL" id="TCS91513.1"/>
    </source>
</evidence>
<evidence type="ECO:0000256" key="1">
    <source>
        <dbReference type="SAM" id="Phobius"/>
    </source>
</evidence>
<dbReference type="AlphaFoldDB" id="A0A4R3L1E6"/>
<keyword evidence="1" id="KW-0812">Transmembrane</keyword>
<proteinExistence type="predicted"/>
<feature type="transmembrane region" description="Helical" evidence="1">
    <location>
        <begin position="12"/>
        <end position="34"/>
    </location>
</feature>
<evidence type="ECO:0008006" key="4">
    <source>
        <dbReference type="Google" id="ProtNLM"/>
    </source>
</evidence>
<gene>
    <name evidence="2" type="ORF">EDD65_10111</name>
</gene>
<feature type="transmembrane region" description="Helical" evidence="1">
    <location>
        <begin position="162"/>
        <end position="182"/>
    </location>
</feature>
<evidence type="ECO:0000313" key="3">
    <source>
        <dbReference type="Proteomes" id="UP000294567"/>
    </source>
</evidence>
<dbReference type="EMBL" id="SMAE01000001">
    <property type="protein sequence ID" value="TCS91513.1"/>
    <property type="molecule type" value="Genomic_DNA"/>
</dbReference>
<keyword evidence="3" id="KW-1185">Reference proteome</keyword>
<accession>A0A4R3L1E6</accession>
<dbReference type="Proteomes" id="UP000294567">
    <property type="component" value="Unassembled WGS sequence"/>
</dbReference>
<name>A0A4R3L1E6_9FIRM</name>
<sequence length="256" mass="29625">MLLLEMKRRLCTKYVLFSLLGIIIITIGLNLIIVSDQKDISLSLQEEAIYEGDIKEENLLLALKKVRDEKSEDFRYKSQVLIISGLVNNYPGVLYTEDRIEDYPDEYAAEFYQCWRNKFEFLIENKLPIEEQKTALDKLNEVKTPFVRYPGYYLYYTALDNIQVIFIIILFLVTFFASGTYSESFEDGSMEIIKTTKAYKKNMLIRILPVILYGILLTLIATFVTIGMTSSVIGFKALKSSFKMISLFSFLLETSL</sequence>
<comment type="caution">
    <text evidence="2">The sequence shown here is derived from an EMBL/GenBank/DDBJ whole genome shotgun (WGS) entry which is preliminary data.</text>
</comment>
<keyword evidence="1" id="KW-1133">Transmembrane helix</keyword>
<dbReference type="RefSeq" id="WP_202690573.1">
    <property type="nucleotide sequence ID" value="NZ_CP068564.1"/>
</dbReference>
<reference evidence="2 3" key="1">
    <citation type="submission" date="2019-03" db="EMBL/GenBank/DDBJ databases">
        <title>Genomic Encyclopedia of Type Strains, Phase IV (KMG-IV): sequencing the most valuable type-strain genomes for metagenomic binning, comparative biology and taxonomic classification.</title>
        <authorList>
            <person name="Goeker M."/>
        </authorList>
    </citation>
    <scope>NUCLEOTIDE SEQUENCE [LARGE SCALE GENOMIC DNA]</scope>
    <source>
        <strain evidence="2 3">DSM 26752</strain>
    </source>
</reference>